<dbReference type="Gene3D" id="3.90.850.10">
    <property type="entry name" value="Fumarylacetoacetase-like, C-terminal domain"/>
    <property type="match status" value="1"/>
</dbReference>
<feature type="domain" description="Rv2993c-like N-terminal" evidence="4">
    <location>
        <begin position="1"/>
        <end position="50"/>
    </location>
</feature>
<dbReference type="PANTHER" id="PTHR11820:SF7">
    <property type="entry name" value="ACYLPYRUVASE FAHD1, MITOCHONDRIAL"/>
    <property type="match status" value="1"/>
</dbReference>
<keyword evidence="5" id="KW-0378">Hydrolase</keyword>
<feature type="domain" description="Fumarylacetoacetase-like C-terminal" evidence="3">
    <location>
        <begin position="55"/>
        <end position="249"/>
    </location>
</feature>
<dbReference type="EMBL" id="DPPF01000207">
    <property type="protein sequence ID" value="HCW93942.1"/>
    <property type="molecule type" value="Genomic_DNA"/>
</dbReference>
<evidence type="ECO:0000313" key="6">
    <source>
        <dbReference type="Proteomes" id="UP000262325"/>
    </source>
</evidence>
<accession>A0A3D5QFL3</accession>
<dbReference type="SUPFAM" id="SSF56529">
    <property type="entry name" value="FAH"/>
    <property type="match status" value="1"/>
</dbReference>
<evidence type="ECO:0000259" key="3">
    <source>
        <dbReference type="Pfam" id="PF01557"/>
    </source>
</evidence>
<organism evidence="5 6">
    <name type="scientific">Flexistipes sinusarabici</name>
    <dbReference type="NCBI Taxonomy" id="2352"/>
    <lineage>
        <taxon>Bacteria</taxon>
        <taxon>Pseudomonadati</taxon>
        <taxon>Deferribacterota</taxon>
        <taxon>Deferribacteres</taxon>
        <taxon>Deferribacterales</taxon>
        <taxon>Flexistipitaceae</taxon>
        <taxon>Flexistipes</taxon>
    </lineage>
</organism>
<dbReference type="Pfam" id="PF01557">
    <property type="entry name" value="FAA_hydrolase"/>
    <property type="match status" value="1"/>
</dbReference>
<dbReference type="GO" id="GO:0018773">
    <property type="term" value="F:acetylpyruvate hydrolase activity"/>
    <property type="evidence" value="ECO:0007669"/>
    <property type="project" value="TreeGrafter"/>
</dbReference>
<dbReference type="OMA" id="NCRKVIC"/>
<dbReference type="InterPro" id="IPR036663">
    <property type="entry name" value="Fumarylacetoacetase_C_sf"/>
</dbReference>
<dbReference type="InterPro" id="IPR011234">
    <property type="entry name" value="Fumarylacetoacetase-like_C"/>
</dbReference>
<proteinExistence type="inferred from homology"/>
<dbReference type="FunFam" id="3.90.850.10:FF:000002">
    <property type="entry name" value="2-hydroxyhepta-2,4-diene-1,7-dioate isomerase"/>
    <property type="match status" value="1"/>
</dbReference>
<evidence type="ECO:0000313" key="5">
    <source>
        <dbReference type="EMBL" id="HCW93942.1"/>
    </source>
</evidence>
<evidence type="ECO:0000256" key="2">
    <source>
        <dbReference type="ARBA" id="ARBA00022723"/>
    </source>
</evidence>
<dbReference type="Proteomes" id="UP000262325">
    <property type="component" value="Unassembled WGS sequence"/>
</dbReference>
<evidence type="ECO:0000256" key="1">
    <source>
        <dbReference type="ARBA" id="ARBA00010211"/>
    </source>
</evidence>
<name>A0A3D5QFL3_FLESI</name>
<sequence>MKFVRFKTGDVEKKGIYEDGLIKRIFGSIFHEYIVTDEEYNLEEVHILPPVTPSKIVCVGRNYSDHARELGNEVPDEPMIFLKPSTSLACHESVIIYPEYSSKVDHESELAVIIGKTCKDVSPENASDYILGYTCFNDITARDIQKKENKFTRAKSFDTFAPMGPFLETRLDHSNAAVRCLVNGDVKQNGNTSDMVFSVEYLISFISGVMTLLPGDVIATGTPAGVGELQPGDIVEVEIDGIGMLRNYVHKK</sequence>
<dbReference type="GO" id="GO:0046872">
    <property type="term" value="F:metal ion binding"/>
    <property type="evidence" value="ECO:0007669"/>
    <property type="project" value="UniProtKB-KW"/>
</dbReference>
<dbReference type="Pfam" id="PF10370">
    <property type="entry name" value="Rv2993c-like_N"/>
    <property type="match status" value="1"/>
</dbReference>
<reference evidence="5 6" key="1">
    <citation type="journal article" date="2018" name="Nat. Biotechnol.">
        <title>A standardized bacterial taxonomy based on genome phylogeny substantially revises the tree of life.</title>
        <authorList>
            <person name="Parks D.H."/>
            <person name="Chuvochina M."/>
            <person name="Waite D.W."/>
            <person name="Rinke C."/>
            <person name="Skarshewski A."/>
            <person name="Chaumeil P.A."/>
            <person name="Hugenholtz P."/>
        </authorList>
    </citation>
    <scope>NUCLEOTIDE SEQUENCE [LARGE SCALE GENOMIC DNA]</scope>
    <source>
        <strain evidence="5">UBA8672</strain>
    </source>
</reference>
<gene>
    <name evidence="5" type="ORF">DHM44_09705</name>
</gene>
<dbReference type="GO" id="GO:0016853">
    <property type="term" value="F:isomerase activity"/>
    <property type="evidence" value="ECO:0007669"/>
    <property type="project" value="UniProtKB-ARBA"/>
</dbReference>
<dbReference type="GO" id="GO:0019752">
    <property type="term" value="P:carboxylic acid metabolic process"/>
    <property type="evidence" value="ECO:0007669"/>
    <property type="project" value="UniProtKB-ARBA"/>
</dbReference>
<protein>
    <submittedName>
        <fullName evidence="5">FAA hydrolase family protein</fullName>
    </submittedName>
</protein>
<dbReference type="PANTHER" id="PTHR11820">
    <property type="entry name" value="ACYLPYRUVASE"/>
    <property type="match status" value="1"/>
</dbReference>
<keyword evidence="2" id="KW-0479">Metal-binding</keyword>
<dbReference type="AlphaFoldDB" id="A0A3D5QFL3"/>
<comment type="similarity">
    <text evidence="1">Belongs to the FAH family.</text>
</comment>
<evidence type="ECO:0000259" key="4">
    <source>
        <dbReference type="Pfam" id="PF10370"/>
    </source>
</evidence>
<comment type="caution">
    <text evidence="5">The sequence shown here is derived from an EMBL/GenBank/DDBJ whole genome shotgun (WGS) entry which is preliminary data.</text>
</comment>
<dbReference type="InterPro" id="IPR018833">
    <property type="entry name" value="Rv2993c-like_N"/>
</dbReference>